<dbReference type="STRING" id="349163.Acry_0220"/>
<evidence type="ECO:0000256" key="2">
    <source>
        <dbReference type="ARBA" id="ARBA00022729"/>
    </source>
</evidence>
<protein>
    <submittedName>
        <fullName evidence="3">VacJ family lipoprotein</fullName>
    </submittedName>
</protein>
<sequence>MRAVAAKDNAASVRGCRKRRPVGNVKTSILPLVAASVLLAGCATPPPRSNKAAFEAYQQQNDPLKPANKVFYHFDNVLDTYVLRPVAVGYSHITTPAIREHVSDFMQNMDGPAELLEFMAAGKPRDAGTTLVRFIVNSTVGIGGIFDPASAIGYKRVYTDLGLTLAGYGVPEGPYLYLPFAGPSDVRDASVLPAGFFLTPTVAAPPSTGLTIFNYSSDALDVVNKRANLLGTISNIKKSSLDPYATFRSLYRQHRAAQLRTINERDIATPPAWYPAKEREAMKPRPYGSP</sequence>
<keyword evidence="2" id="KW-0732">Signal</keyword>
<dbReference type="Proteomes" id="UP000000245">
    <property type="component" value="Chromosome"/>
</dbReference>
<dbReference type="InterPro" id="IPR007428">
    <property type="entry name" value="MlaA"/>
</dbReference>
<organism evidence="3 4">
    <name type="scientific">Acidiphilium cryptum (strain JF-5)</name>
    <dbReference type="NCBI Taxonomy" id="349163"/>
    <lineage>
        <taxon>Bacteria</taxon>
        <taxon>Pseudomonadati</taxon>
        <taxon>Pseudomonadota</taxon>
        <taxon>Alphaproteobacteria</taxon>
        <taxon>Acetobacterales</taxon>
        <taxon>Acidocellaceae</taxon>
        <taxon>Acidiphilium</taxon>
    </lineage>
</organism>
<name>A5FV16_ACICJ</name>
<dbReference type="PANTHER" id="PTHR30035:SF3">
    <property type="entry name" value="INTERMEMBRANE PHOSPHOLIPID TRANSPORT SYSTEM LIPOPROTEIN MLAA"/>
    <property type="match status" value="1"/>
</dbReference>
<dbReference type="AlphaFoldDB" id="A5FV16"/>
<dbReference type="eggNOG" id="COG2853">
    <property type="taxonomic scope" value="Bacteria"/>
</dbReference>
<evidence type="ECO:0000256" key="1">
    <source>
        <dbReference type="ARBA" id="ARBA00010634"/>
    </source>
</evidence>
<keyword evidence="3" id="KW-0449">Lipoprotein</keyword>
<dbReference type="PANTHER" id="PTHR30035">
    <property type="entry name" value="LIPOPROTEIN VACJ-RELATED"/>
    <property type="match status" value="1"/>
</dbReference>
<dbReference type="PRINTS" id="PR01805">
    <property type="entry name" value="VACJLIPOPROT"/>
</dbReference>
<dbReference type="GO" id="GO:0016020">
    <property type="term" value="C:membrane"/>
    <property type="evidence" value="ECO:0007669"/>
    <property type="project" value="InterPro"/>
</dbReference>
<dbReference type="GO" id="GO:0120010">
    <property type="term" value="P:intermembrane phospholipid transfer"/>
    <property type="evidence" value="ECO:0007669"/>
    <property type="project" value="TreeGrafter"/>
</dbReference>
<dbReference type="EMBL" id="CP000697">
    <property type="protein sequence ID" value="ABQ29448.1"/>
    <property type="molecule type" value="Genomic_DNA"/>
</dbReference>
<keyword evidence="4" id="KW-1185">Reference proteome</keyword>
<evidence type="ECO:0000313" key="4">
    <source>
        <dbReference type="Proteomes" id="UP000000245"/>
    </source>
</evidence>
<comment type="similarity">
    <text evidence="1">Belongs to the MlaA family.</text>
</comment>
<dbReference type="Pfam" id="PF04333">
    <property type="entry name" value="MlaA"/>
    <property type="match status" value="1"/>
</dbReference>
<gene>
    <name evidence="3" type="ordered locus">Acry_0220</name>
</gene>
<accession>A5FV16</accession>
<dbReference type="HOGENOM" id="CLU_059326_3_0_5"/>
<evidence type="ECO:0000313" key="3">
    <source>
        <dbReference type="EMBL" id="ABQ29448.1"/>
    </source>
</evidence>
<proteinExistence type="inferred from homology"/>
<reference evidence="3 4" key="1">
    <citation type="submission" date="2007-05" db="EMBL/GenBank/DDBJ databases">
        <title>Complete sequence of chromosome of Acidiphilium cryptum JF-5.</title>
        <authorList>
            <consortium name="US DOE Joint Genome Institute"/>
            <person name="Copeland A."/>
            <person name="Lucas S."/>
            <person name="Lapidus A."/>
            <person name="Barry K."/>
            <person name="Detter J.C."/>
            <person name="Glavina del Rio T."/>
            <person name="Hammon N."/>
            <person name="Israni S."/>
            <person name="Dalin E."/>
            <person name="Tice H."/>
            <person name="Pitluck S."/>
            <person name="Sims D."/>
            <person name="Brettin T."/>
            <person name="Bruce D."/>
            <person name="Han C."/>
            <person name="Schmutz J."/>
            <person name="Larimer F."/>
            <person name="Land M."/>
            <person name="Hauser L."/>
            <person name="Kyrpides N."/>
            <person name="Kim E."/>
            <person name="Magnuson T."/>
            <person name="Richardson P."/>
        </authorList>
    </citation>
    <scope>NUCLEOTIDE SEQUENCE [LARGE SCALE GENOMIC DNA]</scope>
    <source>
        <strain evidence="3 4">JF-5</strain>
    </source>
</reference>
<dbReference type="KEGG" id="acr:Acry_0220"/>